<accession>A0ABM8HZ94</accession>
<evidence type="ECO:0000256" key="1">
    <source>
        <dbReference type="SAM" id="SignalP"/>
    </source>
</evidence>
<dbReference type="InterPro" id="IPR036280">
    <property type="entry name" value="Multihaem_cyt_sf"/>
</dbReference>
<feature type="signal peptide" evidence="1">
    <location>
        <begin position="1"/>
        <end position="31"/>
    </location>
</feature>
<dbReference type="EMBL" id="AP024355">
    <property type="protein sequence ID" value="BCR05925.1"/>
    <property type="molecule type" value="Genomic_DNA"/>
</dbReference>
<evidence type="ECO:0000313" key="2">
    <source>
        <dbReference type="EMBL" id="BCR05925.1"/>
    </source>
</evidence>
<keyword evidence="1" id="KW-0732">Signal</keyword>
<dbReference type="Gene3D" id="3.90.10.10">
    <property type="entry name" value="Cytochrome C3"/>
    <property type="match status" value="2"/>
</dbReference>
<feature type="chain" id="PRO_5047237555" evidence="1">
    <location>
        <begin position="32"/>
        <end position="309"/>
    </location>
</feature>
<sequence length="309" mass="33415">MLKLNKRKYRIGAAVAALLLTLLLAACVMPAGEAQPAAEIKPAPAAPALAPAPAPAPAAVPAQVVDIYATDPVPLTPAQCAQCHTTHFKALKNDGGKHKFDCQNCHQVFHAYNPLRNNYAELMPKCSDCHTLPHGQQFTDCLSCHQNPHTPRKVPMVAQLTSNCGNCHASPAGQLAQFPSKHTQQGCQACHESHGYIPSCFNCHEPHYQAQPLETCTTCHPVHKPLQISFQGEIELKTCSGCHDKVYTTWSTSKSKHGGVSCVTCHTQHGLIPKCNDCHGQPHSASLHAKFPQCLTCHLDPHDPPVKTK</sequence>
<protein>
    <submittedName>
        <fullName evidence="2">C-type cytochrome</fullName>
    </submittedName>
</protein>
<dbReference type="PROSITE" id="PS51257">
    <property type="entry name" value="PROKAR_LIPOPROTEIN"/>
    <property type="match status" value="1"/>
</dbReference>
<reference evidence="2 3" key="1">
    <citation type="journal article" date="2016" name="C (Basel)">
        <title>Selective Growth of and Electricity Production by Marine Exoelectrogenic Bacteria in Self-Aggregated Hydrogel of Microbially Reduced Graphene Oxide.</title>
        <authorList>
            <person name="Yoshida N."/>
            <person name="Goto Y."/>
            <person name="Miyata Y."/>
        </authorList>
    </citation>
    <scope>NUCLEOTIDE SEQUENCE [LARGE SCALE GENOMIC DNA]</scope>
    <source>
        <strain evidence="2 3">NIT-T3</strain>
    </source>
</reference>
<keyword evidence="3" id="KW-1185">Reference proteome</keyword>
<reference evidence="2 3" key="2">
    <citation type="journal article" date="2021" name="Int. J. Syst. Evol. Microbiol.">
        <title>Isolation and Polyphasic Characterization of Desulfuromonas versatilis sp. Nov., an Electrogenic Bacteria Capable of Versatile Metabolism Isolated from a Graphene Oxide-Reducing Enrichment Culture.</title>
        <authorList>
            <person name="Xie L."/>
            <person name="Yoshida N."/>
            <person name="Ishii S."/>
            <person name="Meng L."/>
        </authorList>
    </citation>
    <scope>NUCLEOTIDE SEQUENCE [LARGE SCALE GENOMIC DNA]</scope>
    <source>
        <strain evidence="2 3">NIT-T3</strain>
    </source>
</reference>
<dbReference type="RefSeq" id="WP_221249317.1">
    <property type="nucleotide sequence ID" value="NZ_AP024355.1"/>
</dbReference>
<dbReference type="SUPFAM" id="SSF48695">
    <property type="entry name" value="Multiheme cytochromes"/>
    <property type="match status" value="2"/>
</dbReference>
<name>A0ABM8HZ94_9BACT</name>
<organism evidence="2 3">
    <name type="scientific">Desulfuromonas versatilis</name>
    <dbReference type="NCBI Taxonomy" id="2802975"/>
    <lineage>
        <taxon>Bacteria</taxon>
        <taxon>Pseudomonadati</taxon>
        <taxon>Thermodesulfobacteriota</taxon>
        <taxon>Desulfuromonadia</taxon>
        <taxon>Desulfuromonadales</taxon>
        <taxon>Desulfuromonadaceae</taxon>
        <taxon>Desulfuromonas</taxon>
    </lineage>
</organism>
<proteinExistence type="predicted"/>
<gene>
    <name evidence="2" type="ORF">DESUT3_29940</name>
</gene>
<evidence type="ECO:0000313" key="3">
    <source>
        <dbReference type="Proteomes" id="UP001319827"/>
    </source>
</evidence>
<dbReference type="Proteomes" id="UP001319827">
    <property type="component" value="Chromosome"/>
</dbReference>